<sequence>MLAIVGVYIGEEPPDLVGNLGVRKHPLRNYKTTRSGLTLKPFGSVEVGQHPLQLKASGVYRYDTIGLGAPGSEDV</sequence>
<organism evidence="1 2">
    <name type="scientific">Entomophthora muscae</name>
    <dbReference type="NCBI Taxonomy" id="34485"/>
    <lineage>
        <taxon>Eukaryota</taxon>
        <taxon>Fungi</taxon>
        <taxon>Fungi incertae sedis</taxon>
        <taxon>Zoopagomycota</taxon>
        <taxon>Entomophthoromycotina</taxon>
        <taxon>Entomophthoromycetes</taxon>
        <taxon>Entomophthorales</taxon>
        <taxon>Entomophthoraceae</taxon>
        <taxon>Entomophthora</taxon>
    </lineage>
</organism>
<accession>A0ACC2T2N6</accession>
<dbReference type="Proteomes" id="UP001165960">
    <property type="component" value="Unassembled WGS sequence"/>
</dbReference>
<keyword evidence="2" id="KW-1185">Reference proteome</keyword>
<gene>
    <name evidence="1" type="ORF">DSO57_1025870</name>
</gene>
<comment type="caution">
    <text evidence="1">The sequence shown here is derived from an EMBL/GenBank/DDBJ whole genome shotgun (WGS) entry which is preliminary data.</text>
</comment>
<reference evidence="1" key="1">
    <citation type="submission" date="2022-04" db="EMBL/GenBank/DDBJ databases">
        <title>Genome of the entomopathogenic fungus Entomophthora muscae.</title>
        <authorList>
            <person name="Elya C."/>
            <person name="Lovett B.R."/>
            <person name="Lee E."/>
            <person name="Macias A.M."/>
            <person name="Hajek A.E."/>
            <person name="De Bivort B.L."/>
            <person name="Kasson M.T."/>
            <person name="De Fine Licht H.H."/>
            <person name="Stajich J.E."/>
        </authorList>
    </citation>
    <scope>NUCLEOTIDE SEQUENCE</scope>
    <source>
        <strain evidence="1">Berkeley</strain>
    </source>
</reference>
<evidence type="ECO:0000313" key="2">
    <source>
        <dbReference type="Proteomes" id="UP001165960"/>
    </source>
</evidence>
<proteinExistence type="predicted"/>
<dbReference type="EMBL" id="QTSX02003698">
    <property type="protein sequence ID" value="KAJ9068721.1"/>
    <property type="molecule type" value="Genomic_DNA"/>
</dbReference>
<name>A0ACC2T2N6_9FUNG</name>
<evidence type="ECO:0000313" key="1">
    <source>
        <dbReference type="EMBL" id="KAJ9068721.1"/>
    </source>
</evidence>
<protein>
    <submittedName>
        <fullName evidence="1">Uncharacterized protein</fullName>
    </submittedName>
</protein>